<dbReference type="Pfam" id="PF08238">
    <property type="entry name" value="Sel1"/>
    <property type="match status" value="2"/>
</dbReference>
<feature type="signal peptide" evidence="1">
    <location>
        <begin position="1"/>
        <end position="43"/>
    </location>
</feature>
<dbReference type="Proteomes" id="UP001156215">
    <property type="component" value="Chromosome"/>
</dbReference>
<protein>
    <submittedName>
        <fullName evidence="2">Sel1 repeat family protein</fullName>
    </submittedName>
</protein>
<evidence type="ECO:0000313" key="3">
    <source>
        <dbReference type="Proteomes" id="UP001156215"/>
    </source>
</evidence>
<dbReference type="InterPro" id="IPR011990">
    <property type="entry name" value="TPR-like_helical_dom_sf"/>
</dbReference>
<dbReference type="SUPFAM" id="SSF81901">
    <property type="entry name" value="HCP-like"/>
    <property type="match status" value="1"/>
</dbReference>
<dbReference type="EMBL" id="CP098242">
    <property type="protein sequence ID" value="WAW09868.1"/>
    <property type="molecule type" value="Genomic_DNA"/>
</dbReference>
<dbReference type="PANTHER" id="PTHR45011">
    <property type="entry name" value="DAP3-BINDING CELL DEATH ENHANCER 1"/>
    <property type="match status" value="1"/>
</dbReference>
<organism evidence="2 3">
    <name type="scientific">Oxalobacter vibrioformis</name>
    <dbReference type="NCBI Taxonomy" id="933080"/>
    <lineage>
        <taxon>Bacteria</taxon>
        <taxon>Pseudomonadati</taxon>
        <taxon>Pseudomonadota</taxon>
        <taxon>Betaproteobacteria</taxon>
        <taxon>Burkholderiales</taxon>
        <taxon>Oxalobacteraceae</taxon>
        <taxon>Oxalobacter</taxon>
    </lineage>
</organism>
<gene>
    <name evidence="2" type="ORF">NB640_11705</name>
</gene>
<dbReference type="KEGG" id="ovb:NB640_11705"/>
<dbReference type="InterPro" id="IPR052748">
    <property type="entry name" value="ISR_Activator"/>
</dbReference>
<dbReference type="RefSeq" id="WP_269308873.1">
    <property type="nucleotide sequence ID" value="NZ_CP098242.1"/>
</dbReference>
<reference evidence="2" key="1">
    <citation type="journal article" date="2022" name="Front. Microbiol.">
        <title>New perspectives on an old grouping: The genomic and phenotypic variability of Oxalobacter formigenes and the implications for calcium oxalate stone prevention.</title>
        <authorList>
            <person name="Chmiel J.A."/>
            <person name="Carr C."/>
            <person name="Stuivenberg G.A."/>
            <person name="Venema R."/>
            <person name="Chanyi R.M."/>
            <person name="Al K.F."/>
            <person name="Giguere D."/>
            <person name="Say H."/>
            <person name="Akouris P.P."/>
            <person name="Dominguez Romero S.A."/>
            <person name="Kwong A."/>
            <person name="Tai V."/>
            <person name="Koval S.F."/>
            <person name="Razvi H."/>
            <person name="Bjazevic J."/>
            <person name="Burton J.P."/>
        </authorList>
    </citation>
    <scope>NUCLEOTIDE SEQUENCE</scope>
    <source>
        <strain evidence="2">WoOx3</strain>
    </source>
</reference>
<sequence length="137" mass="14782">MFPLINFFDEKGMGMMKKGMGKKGLLAALLAVGCFAATGMVTAQDVGDKGEADTPKRVRMQRGDNAEVIATLRQKAQSGDDKAQARLGIMYEQGLGVRRDGKQAVAWYEKAAAQNNSFAQTALADMYARGREVSAIM</sequence>
<feature type="chain" id="PRO_5038944272" evidence="1">
    <location>
        <begin position="44"/>
        <end position="137"/>
    </location>
</feature>
<keyword evidence="1" id="KW-0732">Signal</keyword>
<dbReference type="SMART" id="SM00671">
    <property type="entry name" value="SEL1"/>
    <property type="match status" value="1"/>
</dbReference>
<dbReference type="Gene3D" id="1.25.40.10">
    <property type="entry name" value="Tetratricopeptide repeat domain"/>
    <property type="match status" value="1"/>
</dbReference>
<dbReference type="AlphaFoldDB" id="A0A9E9P3C9"/>
<dbReference type="InterPro" id="IPR006597">
    <property type="entry name" value="Sel1-like"/>
</dbReference>
<name>A0A9E9P3C9_9BURK</name>
<accession>A0A9E9P3C9</accession>
<evidence type="ECO:0000256" key="1">
    <source>
        <dbReference type="SAM" id="SignalP"/>
    </source>
</evidence>
<proteinExistence type="predicted"/>
<evidence type="ECO:0000313" key="2">
    <source>
        <dbReference type="EMBL" id="WAW09868.1"/>
    </source>
</evidence>
<dbReference type="PANTHER" id="PTHR45011:SF1">
    <property type="entry name" value="DAP3-BINDING CELL DEATH ENHANCER 1"/>
    <property type="match status" value="1"/>
</dbReference>
<keyword evidence="3" id="KW-1185">Reference proteome</keyword>